<protein>
    <submittedName>
        <fullName evidence="2">Lrp/AsnC family transcriptional regulator</fullName>
    </submittedName>
</protein>
<name>A0A506U421_9HYPH</name>
<gene>
    <name evidence="2" type="ORF">FJU11_09870</name>
</gene>
<reference evidence="2 3" key="1">
    <citation type="submission" date="2019-06" db="EMBL/GenBank/DDBJ databases">
        <authorList>
            <person name="Li M."/>
        </authorList>
    </citation>
    <scope>NUCLEOTIDE SEQUENCE [LARGE SCALE GENOMIC DNA]</scope>
    <source>
        <strain evidence="2 3">BGMRC6574</strain>
    </source>
</reference>
<evidence type="ECO:0000313" key="2">
    <source>
        <dbReference type="EMBL" id="TPW28198.1"/>
    </source>
</evidence>
<evidence type="ECO:0000313" key="3">
    <source>
        <dbReference type="Proteomes" id="UP000320314"/>
    </source>
</evidence>
<evidence type="ECO:0000259" key="1">
    <source>
        <dbReference type="Pfam" id="PF01037"/>
    </source>
</evidence>
<accession>A0A506U421</accession>
<dbReference type="AlphaFoldDB" id="A0A506U421"/>
<dbReference type="RefSeq" id="WP_141166923.1">
    <property type="nucleotide sequence ID" value="NZ_VHLH01000016.1"/>
</dbReference>
<dbReference type="OrthoDB" id="9799041at2"/>
<organism evidence="2 3">
    <name type="scientific">Pararhizobium mangrovi</name>
    <dbReference type="NCBI Taxonomy" id="2590452"/>
    <lineage>
        <taxon>Bacteria</taxon>
        <taxon>Pseudomonadati</taxon>
        <taxon>Pseudomonadota</taxon>
        <taxon>Alphaproteobacteria</taxon>
        <taxon>Hyphomicrobiales</taxon>
        <taxon>Rhizobiaceae</taxon>
        <taxon>Rhizobium/Agrobacterium group</taxon>
        <taxon>Pararhizobium</taxon>
    </lineage>
</organism>
<comment type="caution">
    <text evidence="2">The sequence shown here is derived from an EMBL/GenBank/DDBJ whole genome shotgun (WGS) entry which is preliminary data.</text>
</comment>
<dbReference type="InterPro" id="IPR011008">
    <property type="entry name" value="Dimeric_a/b-barrel"/>
</dbReference>
<dbReference type="Pfam" id="PF01037">
    <property type="entry name" value="AsnC_trans_reg"/>
    <property type="match status" value="1"/>
</dbReference>
<dbReference type="Gene3D" id="3.30.70.920">
    <property type="match status" value="1"/>
</dbReference>
<dbReference type="EMBL" id="VHLH01000016">
    <property type="protein sequence ID" value="TPW28198.1"/>
    <property type="molecule type" value="Genomic_DNA"/>
</dbReference>
<feature type="domain" description="Transcription regulator AsnC/Lrp ligand binding" evidence="1">
    <location>
        <begin position="7"/>
        <end position="76"/>
    </location>
</feature>
<dbReference type="SUPFAM" id="SSF54909">
    <property type="entry name" value="Dimeric alpha+beta barrel"/>
    <property type="match status" value="1"/>
</dbReference>
<dbReference type="Proteomes" id="UP000320314">
    <property type="component" value="Unassembled WGS sequence"/>
</dbReference>
<dbReference type="InterPro" id="IPR019887">
    <property type="entry name" value="Tscrpt_reg_AsnC/Lrp_C"/>
</dbReference>
<sequence>MQCFFIEFKCRLGQAYAVADDLAECEIASEIYSVSGDFDLLAKFYVEDTVDIGRFVADNVHTIPGIERTHTILTFKAF</sequence>
<keyword evidence="3" id="KW-1185">Reference proteome</keyword>
<proteinExistence type="predicted"/>